<evidence type="ECO:0000313" key="5">
    <source>
        <dbReference type="Proteomes" id="UP000231143"/>
    </source>
</evidence>
<dbReference type="PANTHER" id="PTHR43046">
    <property type="entry name" value="GDP-MANNOSE MANNOSYL HYDROLASE"/>
    <property type="match status" value="1"/>
</dbReference>
<dbReference type="Proteomes" id="UP000231143">
    <property type="component" value="Unassembled WGS sequence"/>
</dbReference>
<evidence type="ECO:0000313" key="4">
    <source>
        <dbReference type="EMBL" id="PIP86895.1"/>
    </source>
</evidence>
<dbReference type="PRINTS" id="PR00502">
    <property type="entry name" value="NUDIXFAMILY"/>
</dbReference>
<accession>A0A2H0DXJ0</accession>
<dbReference type="Pfam" id="PF00293">
    <property type="entry name" value="NUDIX"/>
    <property type="match status" value="1"/>
</dbReference>
<evidence type="ECO:0000256" key="1">
    <source>
        <dbReference type="ARBA" id="ARBA00001946"/>
    </source>
</evidence>
<dbReference type="InterPro" id="IPR000086">
    <property type="entry name" value="NUDIX_hydrolase_dom"/>
</dbReference>
<dbReference type="AlphaFoldDB" id="A0A2H0DXJ0"/>
<evidence type="ECO:0000259" key="3">
    <source>
        <dbReference type="PROSITE" id="PS51462"/>
    </source>
</evidence>
<gene>
    <name evidence="4" type="ORF">COW81_03130</name>
</gene>
<comment type="cofactor">
    <cofactor evidence="1">
        <name>Mg(2+)</name>
        <dbReference type="ChEBI" id="CHEBI:18420"/>
    </cofactor>
</comment>
<dbReference type="PANTHER" id="PTHR43046:SF14">
    <property type="entry name" value="MUTT_NUDIX FAMILY PROTEIN"/>
    <property type="match status" value="1"/>
</dbReference>
<dbReference type="EMBL" id="PCTT01000042">
    <property type="protein sequence ID" value="PIP86895.1"/>
    <property type="molecule type" value="Genomic_DNA"/>
</dbReference>
<sequence>MRRKRAIGIVVHNEKVLLMYRYVKGKEYYVFPGGGVEEGETEDQAVEREVLEETSIVVRAERLLYRITDEYSEHLFYLCKYLSGEPKLGDGEEKDEMTADNVYKPDWYNISELKYIIVYPIEARNWLIEDYPNGFSESIREFDSLVSERLRG</sequence>
<comment type="caution">
    <text evidence="4">The sequence shown here is derived from an EMBL/GenBank/DDBJ whole genome shotgun (WGS) entry which is preliminary data.</text>
</comment>
<organism evidence="4 5">
    <name type="scientific">Candidatus Campbellbacteria bacterium CG22_combo_CG10-13_8_21_14_all_36_13</name>
    <dbReference type="NCBI Taxonomy" id="1974529"/>
    <lineage>
        <taxon>Bacteria</taxon>
        <taxon>Candidatus Campbelliibacteriota</taxon>
    </lineage>
</organism>
<dbReference type="SUPFAM" id="SSF55811">
    <property type="entry name" value="Nudix"/>
    <property type="match status" value="1"/>
</dbReference>
<reference evidence="4 5" key="1">
    <citation type="submission" date="2017-09" db="EMBL/GenBank/DDBJ databases">
        <title>Depth-based differentiation of microbial function through sediment-hosted aquifers and enrichment of novel symbionts in the deep terrestrial subsurface.</title>
        <authorList>
            <person name="Probst A.J."/>
            <person name="Ladd B."/>
            <person name="Jarett J.K."/>
            <person name="Geller-Mcgrath D.E."/>
            <person name="Sieber C.M."/>
            <person name="Emerson J.B."/>
            <person name="Anantharaman K."/>
            <person name="Thomas B.C."/>
            <person name="Malmstrom R."/>
            <person name="Stieglmeier M."/>
            <person name="Klingl A."/>
            <person name="Woyke T."/>
            <person name="Ryan C.M."/>
            <person name="Banfield J.F."/>
        </authorList>
    </citation>
    <scope>NUCLEOTIDE SEQUENCE [LARGE SCALE GENOMIC DNA]</scope>
    <source>
        <strain evidence="4">CG22_combo_CG10-13_8_21_14_all_36_13</strain>
    </source>
</reference>
<dbReference type="Gene3D" id="3.90.79.10">
    <property type="entry name" value="Nucleoside Triphosphate Pyrophosphohydrolase"/>
    <property type="match status" value="1"/>
</dbReference>
<feature type="domain" description="Nudix hydrolase" evidence="3">
    <location>
        <begin position="2"/>
        <end position="136"/>
    </location>
</feature>
<dbReference type="InterPro" id="IPR015797">
    <property type="entry name" value="NUDIX_hydrolase-like_dom_sf"/>
</dbReference>
<keyword evidence="2" id="KW-0378">Hydrolase</keyword>
<evidence type="ECO:0000256" key="2">
    <source>
        <dbReference type="ARBA" id="ARBA00022801"/>
    </source>
</evidence>
<protein>
    <submittedName>
        <fullName evidence="4">DNA mismatch repair protein MutT</fullName>
    </submittedName>
</protein>
<dbReference type="PROSITE" id="PS51462">
    <property type="entry name" value="NUDIX"/>
    <property type="match status" value="1"/>
</dbReference>
<dbReference type="GO" id="GO:0016787">
    <property type="term" value="F:hydrolase activity"/>
    <property type="evidence" value="ECO:0007669"/>
    <property type="project" value="UniProtKB-KW"/>
</dbReference>
<proteinExistence type="predicted"/>
<name>A0A2H0DXJ0_9BACT</name>
<dbReference type="InterPro" id="IPR020476">
    <property type="entry name" value="Nudix_hydrolase"/>
</dbReference>